<comment type="subunit">
    <text evidence="10">Interacts with TamB to form the translocation and assembly module (TAM).</text>
</comment>
<keyword evidence="5" id="KW-0812">Transmembrane</keyword>
<sequence>MNTKLHFLTLCCLSAFATMAQAEETSRLSDVDGDKIADLEQKLTEEPEEDKVEPLVDLEIKGIDDKDAQKNVNLYLAQLSNDYADGSERHKYLVETTADKALRALGYYNTQYQFVQLPRSGKKPLLVLNAQLDKETVKIDETDIVLHGDANSDETFIQLVEKAPKKGSRLNHKTYENFKSDIESIAFSKGYFDGTWLYHRLEVYPSDHKADWRLGYDSGSRYHYGEIGFDGNQIKDEYLRNILKIESGEPYVANDLSVLTQDYLSSNWFSSVMVEPHLNEQEKLVDLNVLFQPKKKNEVEIGLGFETDVGPRLQLNWKKPWLNERGHSIESRTYVSKPEQTFEFGYNIPLRQNPLHYYYQISGTLENEDQNDTKSTAATLAFQRFWTRETGWSFSAGVRARYDSFTQANDRYKTLLIYPTASLNRTRTDGKPYPLWGDSQKLTVNWGGKAVGSDVNFYSYKVSSSWARTYFDNHRFYLRAELGYIKASQFERIPPSLRYFAGGDMSVRGFGYKDISPRNPENGKRVGGSHLATGTVEYQYQVYPDWWAAVFYDTGLAANKFKEKELHSGTGLGVRWASPIGAIKFDVATPIRSPESKKGIQVYIGLGSDL</sequence>
<dbReference type="InterPro" id="IPR010827">
    <property type="entry name" value="BamA/TamA_POTRA"/>
</dbReference>
<evidence type="ECO:0000259" key="14">
    <source>
        <dbReference type="Pfam" id="PF17243"/>
    </source>
</evidence>
<gene>
    <name evidence="15" type="ORF">PTQ27_00935</name>
</gene>
<evidence type="ECO:0000256" key="3">
    <source>
        <dbReference type="ARBA" id="ARBA00015419"/>
    </source>
</evidence>
<evidence type="ECO:0000256" key="10">
    <source>
        <dbReference type="ARBA" id="ARBA00093548"/>
    </source>
</evidence>
<feature type="domain" description="Bacterial surface antigen (D15)" evidence="12">
    <location>
        <begin position="325"/>
        <end position="608"/>
    </location>
</feature>
<evidence type="ECO:0000256" key="6">
    <source>
        <dbReference type="ARBA" id="ARBA00022729"/>
    </source>
</evidence>
<dbReference type="Gene3D" id="3.10.20.310">
    <property type="entry name" value="membrane protein fhac"/>
    <property type="match status" value="3"/>
</dbReference>
<reference evidence="15 16" key="1">
    <citation type="submission" date="2023-02" db="EMBL/GenBank/DDBJ databases">
        <title>Mannheimia cairiniae sp. nov., a novel species of Mannheimia obtained from moscovy ducks (Cairina moschata) and reclassification of Mannheimia ovis as heterotypic synonym of Mannheimia pernigra.</title>
        <authorList>
            <person name="Christensen H."/>
        </authorList>
    </citation>
    <scope>NUCLEOTIDE SEQUENCE [LARGE SCALE GENOMIC DNA]</scope>
    <source>
        <strain evidence="15 16">AT1</strain>
    </source>
</reference>
<feature type="signal peptide" evidence="11">
    <location>
        <begin position="1"/>
        <end position="22"/>
    </location>
</feature>
<evidence type="ECO:0000256" key="5">
    <source>
        <dbReference type="ARBA" id="ARBA00022692"/>
    </source>
</evidence>
<dbReference type="PANTHER" id="PTHR12815">
    <property type="entry name" value="SORTING AND ASSEMBLY MACHINERY SAMM50 PROTEIN FAMILY MEMBER"/>
    <property type="match status" value="1"/>
</dbReference>
<comment type="caution">
    <text evidence="15">The sequence shown here is derived from an EMBL/GenBank/DDBJ whole genome shotgun (WGS) entry which is preliminary data.</text>
</comment>
<keyword evidence="16" id="KW-1185">Reference proteome</keyword>
<keyword evidence="8" id="KW-0998">Cell outer membrane</keyword>
<dbReference type="RefSeq" id="WP_273748481.1">
    <property type="nucleotide sequence ID" value="NZ_JAQSJE010000001.1"/>
</dbReference>
<dbReference type="Pfam" id="PF17243">
    <property type="entry name" value="POTRA_TamA_1"/>
    <property type="match status" value="1"/>
</dbReference>
<name>A0ABT5MLH1_9PAST</name>
<keyword evidence="4" id="KW-1134">Transmembrane beta strand</keyword>
<keyword evidence="7" id="KW-0472">Membrane</keyword>
<evidence type="ECO:0000313" key="16">
    <source>
        <dbReference type="Proteomes" id="UP001221909"/>
    </source>
</evidence>
<comment type="subcellular location">
    <subcellularLocation>
        <location evidence="1">Cell outer membrane</location>
    </subcellularLocation>
</comment>
<dbReference type="InterPro" id="IPR039910">
    <property type="entry name" value="D15-like"/>
</dbReference>
<protein>
    <recommendedName>
        <fullName evidence="3">Translocation and assembly module subunit TamA</fullName>
    </recommendedName>
    <alternativeName>
        <fullName evidence="9">Autotransporter assembly factor TamA</fullName>
    </alternativeName>
</protein>
<evidence type="ECO:0000256" key="2">
    <source>
        <dbReference type="ARBA" id="ARBA00010248"/>
    </source>
</evidence>
<evidence type="ECO:0000256" key="1">
    <source>
        <dbReference type="ARBA" id="ARBA00004442"/>
    </source>
</evidence>
<feature type="chain" id="PRO_5046350926" description="Translocation and assembly module subunit TamA" evidence="11">
    <location>
        <begin position="23"/>
        <end position="610"/>
    </location>
</feature>
<accession>A0ABT5MLH1</accession>
<evidence type="ECO:0000256" key="7">
    <source>
        <dbReference type="ARBA" id="ARBA00023136"/>
    </source>
</evidence>
<dbReference type="InterPro" id="IPR035243">
    <property type="entry name" value="TamA_POTRA_Dom_1"/>
</dbReference>
<organism evidence="15 16">
    <name type="scientific">Mannheimia cairinae</name>
    <dbReference type="NCBI Taxonomy" id="3025936"/>
    <lineage>
        <taxon>Bacteria</taxon>
        <taxon>Pseudomonadati</taxon>
        <taxon>Pseudomonadota</taxon>
        <taxon>Gammaproteobacteria</taxon>
        <taxon>Pasteurellales</taxon>
        <taxon>Pasteurellaceae</taxon>
        <taxon>Mannheimia</taxon>
    </lineage>
</organism>
<proteinExistence type="inferred from homology"/>
<evidence type="ECO:0000256" key="9">
    <source>
        <dbReference type="ARBA" id="ARBA00033063"/>
    </source>
</evidence>
<evidence type="ECO:0000313" key="15">
    <source>
        <dbReference type="EMBL" id="MDD0823039.1"/>
    </source>
</evidence>
<evidence type="ECO:0000256" key="11">
    <source>
        <dbReference type="SAM" id="SignalP"/>
    </source>
</evidence>
<dbReference type="InterPro" id="IPR000184">
    <property type="entry name" value="Bac_surfAg_D15"/>
</dbReference>
<keyword evidence="6 11" id="KW-0732">Signal</keyword>
<dbReference type="Pfam" id="PF01103">
    <property type="entry name" value="Omp85"/>
    <property type="match status" value="1"/>
</dbReference>
<evidence type="ECO:0000259" key="12">
    <source>
        <dbReference type="Pfam" id="PF01103"/>
    </source>
</evidence>
<dbReference type="PANTHER" id="PTHR12815:SF47">
    <property type="entry name" value="TRANSLOCATION AND ASSEMBLY MODULE SUBUNIT TAMA"/>
    <property type="match status" value="1"/>
</dbReference>
<feature type="domain" description="POTRA" evidence="13">
    <location>
        <begin position="222"/>
        <end position="291"/>
    </location>
</feature>
<evidence type="ECO:0000259" key="13">
    <source>
        <dbReference type="Pfam" id="PF07244"/>
    </source>
</evidence>
<evidence type="ECO:0000256" key="8">
    <source>
        <dbReference type="ARBA" id="ARBA00023237"/>
    </source>
</evidence>
<dbReference type="Pfam" id="PF07244">
    <property type="entry name" value="POTRA"/>
    <property type="match status" value="1"/>
</dbReference>
<comment type="similarity">
    <text evidence="2">Belongs to the TamA family.</text>
</comment>
<evidence type="ECO:0000256" key="4">
    <source>
        <dbReference type="ARBA" id="ARBA00022452"/>
    </source>
</evidence>
<dbReference type="Proteomes" id="UP001221909">
    <property type="component" value="Unassembled WGS sequence"/>
</dbReference>
<feature type="domain" description="TamA POTRA" evidence="14">
    <location>
        <begin position="57"/>
        <end position="116"/>
    </location>
</feature>
<dbReference type="EMBL" id="JAQSJE010000001">
    <property type="protein sequence ID" value="MDD0823039.1"/>
    <property type="molecule type" value="Genomic_DNA"/>
</dbReference>
<dbReference type="Gene3D" id="2.40.160.50">
    <property type="entry name" value="membrane protein fhac: a member of the omp85/tpsb transporter family"/>
    <property type="match status" value="1"/>
</dbReference>